<proteinExistence type="predicted"/>
<dbReference type="EMBL" id="JANPWB010000010">
    <property type="protein sequence ID" value="KAJ1137069.1"/>
    <property type="molecule type" value="Genomic_DNA"/>
</dbReference>
<name>A0AAV7Q9W1_PLEWA</name>
<evidence type="ECO:0000313" key="2">
    <source>
        <dbReference type="EMBL" id="KAJ1137069.1"/>
    </source>
</evidence>
<protein>
    <submittedName>
        <fullName evidence="2">Uncharacterized protein</fullName>
    </submittedName>
</protein>
<keyword evidence="3" id="KW-1185">Reference proteome</keyword>
<feature type="compositionally biased region" description="Polar residues" evidence="1">
    <location>
        <begin position="45"/>
        <end position="67"/>
    </location>
</feature>
<feature type="region of interest" description="Disordered" evidence="1">
    <location>
        <begin position="1"/>
        <end position="146"/>
    </location>
</feature>
<reference evidence="2" key="1">
    <citation type="journal article" date="2022" name="bioRxiv">
        <title>Sequencing and chromosome-scale assembly of the giantPleurodeles waltlgenome.</title>
        <authorList>
            <person name="Brown T."/>
            <person name="Elewa A."/>
            <person name="Iarovenko S."/>
            <person name="Subramanian E."/>
            <person name="Araus A.J."/>
            <person name="Petzold A."/>
            <person name="Susuki M."/>
            <person name="Suzuki K.-i.T."/>
            <person name="Hayashi T."/>
            <person name="Toyoda A."/>
            <person name="Oliveira C."/>
            <person name="Osipova E."/>
            <person name="Leigh N.D."/>
            <person name="Simon A."/>
            <person name="Yun M.H."/>
        </authorList>
    </citation>
    <scope>NUCLEOTIDE SEQUENCE</scope>
    <source>
        <strain evidence="2">20211129_DDA</strain>
        <tissue evidence="2">Liver</tissue>
    </source>
</reference>
<sequence>MHDTSPPLLMPQRQQCPPRAACTAGQWTQGPASPKATLRLDPATPQCSSRLVSQPGAQDLQSSSSGTPRHVRAQHCPRQASAARRPPGPPPLLQAVRPQGTRAVTQPEPLQAVPACSRRRHRPRGSALALGGSSGVPGPLGHPAVWGVRRDPQAAHIHPKWGRRPVSEA</sequence>
<evidence type="ECO:0000313" key="3">
    <source>
        <dbReference type="Proteomes" id="UP001066276"/>
    </source>
</evidence>
<gene>
    <name evidence="2" type="ORF">NDU88_003482</name>
</gene>
<accession>A0AAV7Q9W1</accession>
<feature type="compositionally biased region" description="Low complexity" evidence="1">
    <location>
        <begin position="125"/>
        <end position="141"/>
    </location>
</feature>
<dbReference type="AlphaFoldDB" id="A0AAV7Q9W1"/>
<organism evidence="2 3">
    <name type="scientific">Pleurodeles waltl</name>
    <name type="common">Iberian ribbed newt</name>
    <dbReference type="NCBI Taxonomy" id="8319"/>
    <lineage>
        <taxon>Eukaryota</taxon>
        <taxon>Metazoa</taxon>
        <taxon>Chordata</taxon>
        <taxon>Craniata</taxon>
        <taxon>Vertebrata</taxon>
        <taxon>Euteleostomi</taxon>
        <taxon>Amphibia</taxon>
        <taxon>Batrachia</taxon>
        <taxon>Caudata</taxon>
        <taxon>Salamandroidea</taxon>
        <taxon>Salamandridae</taxon>
        <taxon>Pleurodelinae</taxon>
        <taxon>Pleurodeles</taxon>
    </lineage>
</organism>
<evidence type="ECO:0000256" key="1">
    <source>
        <dbReference type="SAM" id="MobiDB-lite"/>
    </source>
</evidence>
<dbReference type="Proteomes" id="UP001066276">
    <property type="component" value="Chromosome 6"/>
</dbReference>
<comment type="caution">
    <text evidence="2">The sequence shown here is derived from an EMBL/GenBank/DDBJ whole genome shotgun (WGS) entry which is preliminary data.</text>
</comment>